<keyword evidence="3" id="KW-0479">Metal-binding</keyword>
<dbReference type="PANTHER" id="PTHR13547:SF1">
    <property type="entry name" value="MITOCHONDRIAL RIBONUCLEASE P CATALYTIC SUBUNIT"/>
    <property type="match status" value="1"/>
</dbReference>
<evidence type="ECO:0000256" key="3">
    <source>
        <dbReference type="ARBA" id="ARBA00022723"/>
    </source>
</evidence>
<protein>
    <recommendedName>
        <fullName evidence="8">PRORP domain-containing protein</fullName>
    </recommendedName>
</protein>
<comment type="caution">
    <text evidence="9">The sequence shown here is derived from an EMBL/GenBank/DDBJ whole genome shotgun (WGS) entry which is preliminary data.</text>
</comment>
<dbReference type="PANTHER" id="PTHR13547">
    <property type="match status" value="1"/>
</dbReference>
<keyword evidence="6" id="KW-0809">Transit peptide</keyword>
<evidence type="ECO:0000256" key="1">
    <source>
        <dbReference type="ARBA" id="ARBA00004173"/>
    </source>
</evidence>
<dbReference type="GO" id="GO:0004526">
    <property type="term" value="F:ribonuclease P activity"/>
    <property type="evidence" value="ECO:0007669"/>
    <property type="project" value="TreeGrafter"/>
</dbReference>
<comment type="subcellular location">
    <subcellularLocation>
        <location evidence="1">Mitochondrion</location>
    </subcellularLocation>
</comment>
<accession>A0A8K0DG67</accession>
<evidence type="ECO:0000256" key="7">
    <source>
        <dbReference type="ARBA" id="ARBA00023128"/>
    </source>
</evidence>
<dbReference type="InterPro" id="IPR031595">
    <property type="entry name" value="PRORP_C"/>
</dbReference>
<organism evidence="9 10">
    <name type="scientific">Ignelater luminosus</name>
    <name type="common">Cucubano</name>
    <name type="synonym">Pyrophorus luminosus</name>
    <dbReference type="NCBI Taxonomy" id="2038154"/>
    <lineage>
        <taxon>Eukaryota</taxon>
        <taxon>Metazoa</taxon>
        <taxon>Ecdysozoa</taxon>
        <taxon>Arthropoda</taxon>
        <taxon>Hexapoda</taxon>
        <taxon>Insecta</taxon>
        <taxon>Pterygota</taxon>
        <taxon>Neoptera</taxon>
        <taxon>Endopterygota</taxon>
        <taxon>Coleoptera</taxon>
        <taxon>Polyphaga</taxon>
        <taxon>Elateriformia</taxon>
        <taxon>Elateroidea</taxon>
        <taxon>Elateridae</taxon>
        <taxon>Agrypninae</taxon>
        <taxon>Pyrophorini</taxon>
        <taxon>Ignelater</taxon>
    </lineage>
</organism>
<dbReference type="GO" id="GO:0097745">
    <property type="term" value="P:mitochondrial tRNA 5'-end processing"/>
    <property type="evidence" value="ECO:0007669"/>
    <property type="project" value="TreeGrafter"/>
</dbReference>
<evidence type="ECO:0000259" key="8">
    <source>
        <dbReference type="Pfam" id="PF16953"/>
    </source>
</evidence>
<evidence type="ECO:0000256" key="4">
    <source>
        <dbReference type="ARBA" id="ARBA00022801"/>
    </source>
</evidence>
<evidence type="ECO:0000256" key="5">
    <source>
        <dbReference type="ARBA" id="ARBA00022833"/>
    </source>
</evidence>
<gene>
    <name evidence="9" type="ORF">ILUMI_03642</name>
</gene>
<dbReference type="GO" id="GO:0030678">
    <property type="term" value="C:mitochondrial ribonuclease P complex"/>
    <property type="evidence" value="ECO:0007669"/>
    <property type="project" value="TreeGrafter"/>
</dbReference>
<dbReference type="EMBL" id="VTPC01001263">
    <property type="protein sequence ID" value="KAF2902542.1"/>
    <property type="molecule type" value="Genomic_DNA"/>
</dbReference>
<evidence type="ECO:0000313" key="10">
    <source>
        <dbReference type="Proteomes" id="UP000801492"/>
    </source>
</evidence>
<keyword evidence="4" id="KW-0378">Hydrolase</keyword>
<dbReference type="OrthoDB" id="46913at2759"/>
<evidence type="ECO:0000256" key="2">
    <source>
        <dbReference type="ARBA" id="ARBA00007626"/>
    </source>
</evidence>
<dbReference type="GO" id="GO:0001682">
    <property type="term" value="P:tRNA 5'-leader removal"/>
    <property type="evidence" value="ECO:0007669"/>
    <property type="project" value="TreeGrafter"/>
</dbReference>
<dbReference type="CDD" id="cd18718">
    <property type="entry name" value="PIN_PRORP"/>
    <property type="match status" value="1"/>
</dbReference>
<comment type="similarity">
    <text evidence="2">Belongs to the PPR family. P subfamily.</text>
</comment>
<dbReference type="Gene3D" id="3.40.50.11980">
    <property type="match status" value="1"/>
</dbReference>
<dbReference type="Proteomes" id="UP000801492">
    <property type="component" value="Unassembled WGS sequence"/>
</dbReference>
<feature type="domain" description="PRORP" evidence="8">
    <location>
        <begin position="192"/>
        <end position="423"/>
    </location>
</feature>
<dbReference type="AlphaFoldDB" id="A0A8K0DG67"/>
<dbReference type="Pfam" id="PF16953">
    <property type="entry name" value="PRORP"/>
    <property type="match status" value="1"/>
</dbReference>
<keyword evidence="10" id="KW-1185">Reference proteome</keyword>
<dbReference type="GO" id="GO:0046872">
    <property type="term" value="F:metal ion binding"/>
    <property type="evidence" value="ECO:0007669"/>
    <property type="project" value="UniProtKB-KW"/>
</dbReference>
<sequence length="425" mass="49521">MKKVFYIGKTIYNRTTNSYLSNSVRYLSTQTFELTKRPLKVEKEYKFIKADIVPSVISDRKIATIEDWKAIRDKLLKSECLKLLEEIKISSDPGAGAYSAIASSAFTNGENELGWKLLNEAISDKNRSPLPRSYLSYLEQCEKISSVAAFVVEVEKLFEFFKQHDIKCDDEVAENIDRIYKKFNRNPKITRIDARGSCLNCKQKLNKFELSQNEFENLKNAILKNVIVGKNVFYRTTPSELKHFQEFVADMKQYDVVIDGLNVAYCIGTKQSPSIFVSLLASVVKHFASHNKKILVLGRTHMQKWPRKNWNYITENADTFLAESLSQDDPYLLYCALNSGLNTIIVTKDLMRSHLFKLKDPKLKVLFNQWLMQSQYQLKYVDNRGRVFFKYPLPYIRTPQKHKDCWHLPLIEDYESSQDKWLCLK</sequence>
<dbReference type="InterPro" id="IPR033495">
    <property type="entry name" value="MRPP3_PIN_dom"/>
</dbReference>
<keyword evidence="7" id="KW-0496">Mitochondrion</keyword>
<reference evidence="9" key="1">
    <citation type="submission" date="2019-08" db="EMBL/GenBank/DDBJ databases">
        <title>The genome of the North American firefly Photinus pyralis.</title>
        <authorList>
            <consortium name="Photinus pyralis genome working group"/>
            <person name="Fallon T.R."/>
            <person name="Sander Lower S.E."/>
            <person name="Weng J.-K."/>
        </authorList>
    </citation>
    <scope>NUCLEOTIDE SEQUENCE</scope>
    <source>
        <strain evidence="9">TRF0915ILg1</strain>
        <tissue evidence="9">Whole body</tissue>
    </source>
</reference>
<keyword evidence="5" id="KW-0862">Zinc</keyword>
<evidence type="ECO:0000313" key="9">
    <source>
        <dbReference type="EMBL" id="KAF2902542.1"/>
    </source>
</evidence>
<name>A0A8K0DG67_IGNLU</name>
<evidence type="ECO:0000256" key="6">
    <source>
        <dbReference type="ARBA" id="ARBA00022946"/>
    </source>
</evidence>
<proteinExistence type="inferred from homology"/>